<protein>
    <recommendedName>
        <fullName evidence="10">Circadian input-output histidine kinase CikA</fullName>
        <ecNumber evidence="3">2.7.13.3</ecNumber>
    </recommendedName>
</protein>
<sequence length="1036" mass="113197">MNKQWLAIVAGVILVLILPAYTVAQMLVTHNRNPVASSGLLDLSGWSFSADGAVRLNGEWEFYRNRLLTPDDFDPARSSGEMPKPTGTVTLPGKWNDYIAEDGEPAPTGFGTFRLTVRLPDDAEGVYGIRTTNIRTANRIFAAGQEAGASGVPGRSPDDARPGNIPYVGFVHVSGTEADIIVQVSNFVYSSGGVFSPILFGDVHSVTDSREFGLFADWMTLAGFLIPALYFLFLYRLRRRERSLLHLGLFCLSAIVYVATHGEKLLAGAWPGMPYETFLKTQLVSSAFVYYFLMRYVEAAIPGSVHRIALRLCDVATVAAVIVAVGLPTLVFSKLEPFLFVYSLLTVIYMAVAMVRGMRERSEDAVFMLIGVVSILLVILLNLVSLGGMTDAQMLVPFEMLLFVITQALLLAGRFARTFEEVEQLSRKLLTLDGLKDEFMANTSHELRTPLHGIVNIAQSLLEGASGKLNGKQANDLSMIVSTGKRLSALINDILDFGKLKNGEIVLKRQPVDLRAVVGSVMDVTLHLAGSKPIRFVQRWPDRLPWLDTDEDRLRQILYNLLGNAVKFTHRGEIRVEAEVGESGVTISVTDTGIGIEPERLDDIFKAYDQAGATAHREYSGTGLGLSITKKLVELGGGRIWVESEPGRGSAFRFTLPSADVPPDAERKTAVVPLAGTASGDGEAQAEDDVPGVGPESERFTVLLVDDDPVNLQVLRNLLSIESYRLVAVGDGAAATAYIDSGKPVDLLIADWMMPGMSGIELCRSVRRRYSLFELPVLLLTARGLPDDVRVGFQAGANDFLRKPVDADELRARVRTLLALRDSVRKAISSELAFLQAQIKPHFLYNALNTIVALLPSDPDKTTRLLLELSHYLRGSFDFQNREQLTTLRKELALVHSYLALEQARFEERLEVVYDIDAELNGLVPPLCIQPIVENAIRHGVMQKEEGGTVRITIRETVGTIGIAVADDGVGMEPERAASVLAGVVREGGEGVSGVGLRNIHARLLTLFGKGLTIDSGVGRGTAVRFEVPDASRMRR</sequence>
<name>A0A2V5K0N9_9BACL</name>
<dbReference type="GO" id="GO:0009927">
    <property type="term" value="F:histidine phosphotransfer kinase activity"/>
    <property type="evidence" value="ECO:0007669"/>
    <property type="project" value="TreeGrafter"/>
</dbReference>
<evidence type="ECO:0000259" key="14">
    <source>
        <dbReference type="PROSITE" id="PS50110"/>
    </source>
</evidence>
<dbReference type="OrthoDB" id="9809348at2"/>
<keyword evidence="9" id="KW-0902">Two-component regulatory system</keyword>
<feature type="transmembrane region" description="Helical" evidence="12">
    <location>
        <begin position="394"/>
        <end position="412"/>
    </location>
</feature>
<evidence type="ECO:0000256" key="3">
    <source>
        <dbReference type="ARBA" id="ARBA00012438"/>
    </source>
</evidence>
<dbReference type="InterPro" id="IPR036890">
    <property type="entry name" value="HATPase_C_sf"/>
</dbReference>
<keyword evidence="6" id="KW-0547">Nucleotide-binding</keyword>
<evidence type="ECO:0000256" key="9">
    <source>
        <dbReference type="ARBA" id="ARBA00023012"/>
    </source>
</evidence>
<dbReference type="GO" id="GO:0005524">
    <property type="term" value="F:ATP binding"/>
    <property type="evidence" value="ECO:0007669"/>
    <property type="project" value="UniProtKB-KW"/>
</dbReference>
<evidence type="ECO:0000256" key="4">
    <source>
        <dbReference type="ARBA" id="ARBA00022553"/>
    </source>
</evidence>
<evidence type="ECO:0000256" key="7">
    <source>
        <dbReference type="ARBA" id="ARBA00022777"/>
    </source>
</evidence>
<dbReference type="InterPro" id="IPR011623">
    <property type="entry name" value="7TMR_DISM_rcpt_extracell_dom1"/>
</dbReference>
<feature type="transmembrane region" description="Helical" evidence="12">
    <location>
        <begin position="309"/>
        <end position="332"/>
    </location>
</feature>
<dbReference type="SUPFAM" id="SSF52172">
    <property type="entry name" value="CheY-like"/>
    <property type="match status" value="1"/>
</dbReference>
<keyword evidence="12" id="KW-0812">Transmembrane</keyword>
<keyword evidence="5" id="KW-0808">Transferase</keyword>
<dbReference type="InterPro" id="IPR003661">
    <property type="entry name" value="HisK_dim/P_dom"/>
</dbReference>
<dbReference type="InterPro" id="IPR001789">
    <property type="entry name" value="Sig_transdc_resp-reg_receiver"/>
</dbReference>
<dbReference type="GO" id="GO:0005886">
    <property type="term" value="C:plasma membrane"/>
    <property type="evidence" value="ECO:0007669"/>
    <property type="project" value="TreeGrafter"/>
</dbReference>
<keyword evidence="8" id="KW-0067">ATP-binding</keyword>
<evidence type="ECO:0000259" key="13">
    <source>
        <dbReference type="PROSITE" id="PS50109"/>
    </source>
</evidence>
<dbReference type="EC" id="2.7.13.3" evidence="3"/>
<evidence type="ECO:0000313" key="15">
    <source>
        <dbReference type="EMBL" id="PYI51013.1"/>
    </source>
</evidence>
<keyword evidence="16" id="KW-1185">Reference proteome</keyword>
<dbReference type="Pfam" id="PF02518">
    <property type="entry name" value="HATPase_c"/>
    <property type="match status" value="2"/>
</dbReference>
<dbReference type="Gene3D" id="1.10.287.130">
    <property type="match status" value="1"/>
</dbReference>
<evidence type="ECO:0000256" key="5">
    <source>
        <dbReference type="ARBA" id="ARBA00022679"/>
    </source>
</evidence>
<dbReference type="CDD" id="cd00082">
    <property type="entry name" value="HisKA"/>
    <property type="match status" value="1"/>
</dbReference>
<dbReference type="SMART" id="SM00387">
    <property type="entry name" value="HATPase_c"/>
    <property type="match status" value="2"/>
</dbReference>
<keyword evidence="12" id="KW-0472">Membrane</keyword>
<feature type="domain" description="Response regulatory" evidence="14">
    <location>
        <begin position="701"/>
        <end position="818"/>
    </location>
</feature>
<dbReference type="GO" id="GO:0000155">
    <property type="term" value="F:phosphorelay sensor kinase activity"/>
    <property type="evidence" value="ECO:0007669"/>
    <property type="project" value="InterPro"/>
</dbReference>
<dbReference type="RefSeq" id="WP_110843167.1">
    <property type="nucleotide sequence ID" value="NZ_QJVJ01000015.1"/>
</dbReference>
<dbReference type="Proteomes" id="UP000247476">
    <property type="component" value="Unassembled WGS sequence"/>
</dbReference>
<organism evidence="15 16">
    <name type="scientific">Paenibacillus flagellatus</name>
    <dbReference type="NCBI Taxonomy" id="2211139"/>
    <lineage>
        <taxon>Bacteria</taxon>
        <taxon>Bacillati</taxon>
        <taxon>Bacillota</taxon>
        <taxon>Bacilli</taxon>
        <taxon>Bacillales</taxon>
        <taxon>Paenibacillaceae</taxon>
        <taxon>Paenibacillus</taxon>
    </lineage>
</organism>
<feature type="domain" description="Histidine kinase" evidence="13">
    <location>
        <begin position="442"/>
        <end position="660"/>
    </location>
</feature>
<keyword evidence="7 15" id="KW-0418">Kinase</keyword>
<dbReference type="PROSITE" id="PS50109">
    <property type="entry name" value="HIS_KIN"/>
    <property type="match status" value="1"/>
</dbReference>
<gene>
    <name evidence="15" type="ORF">DLM86_26985</name>
</gene>
<evidence type="ECO:0000256" key="10">
    <source>
        <dbReference type="ARBA" id="ARBA00074306"/>
    </source>
</evidence>
<feature type="modified residue" description="4-aspartylphosphate" evidence="11">
    <location>
        <position position="751"/>
    </location>
</feature>
<comment type="caution">
    <text evidence="15">The sequence shown here is derived from an EMBL/GenBank/DDBJ whole genome shotgun (WGS) entry which is preliminary data.</text>
</comment>
<dbReference type="Gene3D" id="2.60.120.260">
    <property type="entry name" value="Galactose-binding domain-like"/>
    <property type="match status" value="1"/>
</dbReference>
<comment type="similarity">
    <text evidence="2">In the N-terminal section; belongs to the phytochrome family.</text>
</comment>
<dbReference type="SMART" id="SM00448">
    <property type="entry name" value="REC"/>
    <property type="match status" value="1"/>
</dbReference>
<proteinExistence type="inferred from homology"/>
<evidence type="ECO:0000313" key="16">
    <source>
        <dbReference type="Proteomes" id="UP000247476"/>
    </source>
</evidence>
<dbReference type="PRINTS" id="PR00344">
    <property type="entry name" value="BCTRLSENSOR"/>
</dbReference>
<dbReference type="Pfam" id="PF07695">
    <property type="entry name" value="7TMR-DISM_7TM"/>
    <property type="match status" value="1"/>
</dbReference>
<dbReference type="PANTHER" id="PTHR43047:SF72">
    <property type="entry name" value="OSMOSENSING HISTIDINE PROTEIN KINASE SLN1"/>
    <property type="match status" value="1"/>
</dbReference>
<dbReference type="InterPro" id="IPR010559">
    <property type="entry name" value="Sig_transdc_His_kin_internal"/>
</dbReference>
<accession>A0A2V5K0N9</accession>
<dbReference type="CDD" id="cd16922">
    <property type="entry name" value="HATPase_EvgS-ArcB-TorS-like"/>
    <property type="match status" value="1"/>
</dbReference>
<evidence type="ECO:0000256" key="1">
    <source>
        <dbReference type="ARBA" id="ARBA00000085"/>
    </source>
</evidence>
<keyword evidence="4 11" id="KW-0597">Phosphoprotein</keyword>
<evidence type="ECO:0000256" key="8">
    <source>
        <dbReference type="ARBA" id="ARBA00022840"/>
    </source>
</evidence>
<dbReference type="InterPro" id="IPR003594">
    <property type="entry name" value="HATPase_dom"/>
</dbReference>
<feature type="transmembrane region" description="Helical" evidence="12">
    <location>
        <begin position="244"/>
        <end position="260"/>
    </location>
</feature>
<dbReference type="Pfam" id="PF06580">
    <property type="entry name" value="His_kinase"/>
    <property type="match status" value="1"/>
</dbReference>
<dbReference type="PROSITE" id="PS50110">
    <property type="entry name" value="RESPONSE_REGULATORY"/>
    <property type="match status" value="1"/>
</dbReference>
<keyword evidence="12" id="KW-1133">Transmembrane helix</keyword>
<evidence type="ECO:0000256" key="2">
    <source>
        <dbReference type="ARBA" id="ARBA00006402"/>
    </source>
</evidence>
<evidence type="ECO:0000256" key="6">
    <source>
        <dbReference type="ARBA" id="ARBA00022741"/>
    </source>
</evidence>
<dbReference type="CDD" id="cd17574">
    <property type="entry name" value="REC_OmpR"/>
    <property type="match status" value="1"/>
</dbReference>
<dbReference type="InterPro" id="IPR005467">
    <property type="entry name" value="His_kinase_dom"/>
</dbReference>
<dbReference type="Gene3D" id="3.40.50.2300">
    <property type="match status" value="1"/>
</dbReference>
<reference evidence="15 16" key="1">
    <citation type="submission" date="2018-05" db="EMBL/GenBank/DDBJ databases">
        <title>Paenibacillus flagellatus sp. nov., isolated from selenium mineral soil.</title>
        <authorList>
            <person name="Dai X."/>
        </authorList>
    </citation>
    <scope>NUCLEOTIDE SEQUENCE [LARGE SCALE GENOMIC DNA]</scope>
    <source>
        <strain evidence="15 16">DXL2</strain>
    </source>
</reference>
<comment type="catalytic activity">
    <reaction evidence="1">
        <text>ATP + protein L-histidine = ADP + protein N-phospho-L-histidine.</text>
        <dbReference type="EC" id="2.7.13.3"/>
    </reaction>
</comment>
<dbReference type="SUPFAM" id="SSF55874">
    <property type="entry name" value="ATPase domain of HSP90 chaperone/DNA topoisomerase II/histidine kinase"/>
    <property type="match status" value="2"/>
</dbReference>
<dbReference type="EMBL" id="QJVJ01000015">
    <property type="protein sequence ID" value="PYI51013.1"/>
    <property type="molecule type" value="Genomic_DNA"/>
</dbReference>
<feature type="transmembrane region" description="Helical" evidence="12">
    <location>
        <begin position="218"/>
        <end position="237"/>
    </location>
</feature>
<dbReference type="InterPro" id="IPR004358">
    <property type="entry name" value="Sig_transdc_His_kin-like_C"/>
</dbReference>
<evidence type="ECO:0000256" key="12">
    <source>
        <dbReference type="SAM" id="Phobius"/>
    </source>
</evidence>
<dbReference type="AlphaFoldDB" id="A0A2V5K0N9"/>
<dbReference type="Gene3D" id="3.30.565.10">
    <property type="entry name" value="Histidine kinase-like ATPase, C-terminal domain"/>
    <property type="match status" value="2"/>
</dbReference>
<dbReference type="Pfam" id="PF00512">
    <property type="entry name" value="HisKA"/>
    <property type="match status" value="1"/>
</dbReference>
<dbReference type="Pfam" id="PF00072">
    <property type="entry name" value="Response_reg"/>
    <property type="match status" value="1"/>
</dbReference>
<evidence type="ECO:0000256" key="11">
    <source>
        <dbReference type="PROSITE-ProRule" id="PRU00169"/>
    </source>
</evidence>
<dbReference type="PANTHER" id="PTHR43047">
    <property type="entry name" value="TWO-COMPONENT HISTIDINE PROTEIN KINASE"/>
    <property type="match status" value="1"/>
</dbReference>
<dbReference type="FunFam" id="3.30.565.10:FF:000010">
    <property type="entry name" value="Sensor histidine kinase RcsC"/>
    <property type="match status" value="1"/>
</dbReference>
<dbReference type="SUPFAM" id="SSF47384">
    <property type="entry name" value="Homodimeric domain of signal transducing histidine kinase"/>
    <property type="match status" value="1"/>
</dbReference>
<dbReference type="InterPro" id="IPR036097">
    <property type="entry name" value="HisK_dim/P_sf"/>
</dbReference>
<feature type="transmembrane region" description="Helical" evidence="12">
    <location>
        <begin position="338"/>
        <end position="355"/>
    </location>
</feature>
<dbReference type="InterPro" id="IPR011006">
    <property type="entry name" value="CheY-like_superfamily"/>
</dbReference>
<feature type="transmembrane region" description="Helical" evidence="12">
    <location>
        <begin position="367"/>
        <end position="388"/>
    </location>
</feature>
<dbReference type="SMART" id="SM00388">
    <property type="entry name" value="HisKA"/>
    <property type="match status" value="1"/>
</dbReference>